<dbReference type="KEGG" id="mcoo:MCOO_19580"/>
<name>A0A7I7KVJ0_9MYCO</name>
<evidence type="ECO:0000259" key="3">
    <source>
        <dbReference type="Pfam" id="PF11611"/>
    </source>
</evidence>
<dbReference type="InterPro" id="IPR029051">
    <property type="entry name" value="DUF4352"/>
</dbReference>
<feature type="region of interest" description="Disordered" evidence="2">
    <location>
        <begin position="102"/>
        <end position="133"/>
    </location>
</feature>
<proteinExistence type="predicted"/>
<dbReference type="Gene3D" id="2.60.40.1240">
    <property type="match status" value="1"/>
</dbReference>
<feature type="domain" description="DUF4352" evidence="3">
    <location>
        <begin position="2"/>
        <end position="107"/>
    </location>
</feature>
<dbReference type="Proteomes" id="UP000465866">
    <property type="component" value="Chromosome"/>
</dbReference>
<evidence type="ECO:0000256" key="2">
    <source>
        <dbReference type="SAM" id="MobiDB-lite"/>
    </source>
</evidence>
<keyword evidence="5" id="KW-1185">Reference proteome</keyword>
<dbReference type="AlphaFoldDB" id="A0A7I7KVJ0"/>
<dbReference type="EMBL" id="AP022569">
    <property type="protein sequence ID" value="BBX45943.1"/>
    <property type="molecule type" value="Genomic_DNA"/>
</dbReference>
<dbReference type="RefSeq" id="WP_264072669.1">
    <property type="nucleotide sequence ID" value="NZ_JACKUP010000018.1"/>
</dbReference>
<organism evidence="4 5">
    <name type="scientific">Mycobacterium cookii</name>
    <dbReference type="NCBI Taxonomy" id="1775"/>
    <lineage>
        <taxon>Bacteria</taxon>
        <taxon>Bacillati</taxon>
        <taxon>Actinomycetota</taxon>
        <taxon>Actinomycetes</taxon>
        <taxon>Mycobacteriales</taxon>
        <taxon>Mycobacteriaceae</taxon>
        <taxon>Mycobacterium</taxon>
    </lineage>
</organism>
<evidence type="ECO:0000313" key="5">
    <source>
        <dbReference type="Proteomes" id="UP000465866"/>
    </source>
</evidence>
<accession>A0A7I7KVJ0</accession>
<gene>
    <name evidence="4" type="ORF">MCOO_19580</name>
</gene>
<dbReference type="InterPro" id="IPR029050">
    <property type="entry name" value="Immunoprotect_excell_Ig-like"/>
</dbReference>
<evidence type="ECO:0000256" key="1">
    <source>
        <dbReference type="ARBA" id="ARBA00022729"/>
    </source>
</evidence>
<evidence type="ECO:0000313" key="4">
    <source>
        <dbReference type="EMBL" id="BBX45943.1"/>
    </source>
</evidence>
<sequence>MGQEVVDGNFAFIVNQVGTSRTFDDTRAGGVFVIVSMAVRNVGTEARAFEMTAQKLKESDGRGHSASFMAPVVNNIDPGLQVSFKLAFDLPRGGRRTQLVLHESPSSPGAPVSLVVPPSGPATGSGSPTRLNRDWPRFAGKTLLGVAVGSDAWLC</sequence>
<protein>
    <recommendedName>
        <fullName evidence="3">DUF4352 domain-containing protein</fullName>
    </recommendedName>
</protein>
<reference evidence="4 5" key="1">
    <citation type="journal article" date="2019" name="Emerg. Microbes Infect.">
        <title>Comprehensive subspecies identification of 175 nontuberculous mycobacteria species based on 7547 genomic profiles.</title>
        <authorList>
            <person name="Matsumoto Y."/>
            <person name="Kinjo T."/>
            <person name="Motooka D."/>
            <person name="Nabeya D."/>
            <person name="Jung N."/>
            <person name="Uechi K."/>
            <person name="Horii T."/>
            <person name="Iida T."/>
            <person name="Fujita J."/>
            <person name="Nakamura S."/>
        </authorList>
    </citation>
    <scope>NUCLEOTIDE SEQUENCE [LARGE SCALE GENOMIC DNA]</scope>
    <source>
        <strain evidence="4 5">JCM 12404</strain>
    </source>
</reference>
<keyword evidence="1" id="KW-0732">Signal</keyword>
<dbReference type="Pfam" id="PF11611">
    <property type="entry name" value="DUF4352"/>
    <property type="match status" value="1"/>
</dbReference>